<dbReference type="InterPro" id="IPR052755">
    <property type="entry name" value="Lysozyme_Inhibitor_LprI"/>
</dbReference>
<dbReference type="PANTHER" id="PTHR37549">
    <property type="entry name" value="LIPOPROTEIN LPRI"/>
    <property type="match status" value="1"/>
</dbReference>
<dbReference type="EMBL" id="QCYG01000003">
    <property type="protein sequence ID" value="PVA07295.1"/>
    <property type="molecule type" value="Genomic_DNA"/>
</dbReference>
<dbReference type="PANTHER" id="PTHR37549:SF1">
    <property type="entry name" value="LIPOPROTEIN LPRI"/>
    <property type="match status" value="1"/>
</dbReference>
<keyword evidence="1" id="KW-0732">Signal</keyword>
<gene>
    <name evidence="2" type="ORF">DC363_05475</name>
</gene>
<dbReference type="RefSeq" id="WP_108640123.1">
    <property type="nucleotide sequence ID" value="NZ_QCYG01000003.1"/>
</dbReference>
<organism evidence="2 3">
    <name type="scientific">Thalassorhabdomicrobium marinisediminis</name>
    <dbReference type="NCBI Taxonomy" id="2170577"/>
    <lineage>
        <taxon>Bacteria</taxon>
        <taxon>Pseudomonadati</taxon>
        <taxon>Pseudomonadota</taxon>
        <taxon>Alphaproteobacteria</taxon>
        <taxon>Rhodobacterales</taxon>
        <taxon>Paracoccaceae</taxon>
        <taxon>Thalassorhabdomicrobium</taxon>
    </lineage>
</organism>
<accession>A0A2T7FYR1</accession>
<proteinExistence type="predicted"/>
<evidence type="ECO:0000313" key="3">
    <source>
        <dbReference type="Proteomes" id="UP000244817"/>
    </source>
</evidence>
<dbReference type="AlphaFoldDB" id="A0A2T7FYR1"/>
<sequence>MRMLIILALILPATMVSAQEWCDSASLNPTERTICADPILGELDADLTRAYRASDRDRAAQSRWLRARNACGTAIGCIEERYAERIAALRGARPVRSDLRPWCDGARLNPTEQTICRTETLADLDAALQAIYGAAQARDADGAQLRWLRGDRDACGTDTFCIGDAYLRRIMALGRQLRLDGN</sequence>
<dbReference type="GO" id="GO:0005576">
    <property type="term" value="C:extracellular region"/>
    <property type="evidence" value="ECO:0007669"/>
    <property type="project" value="TreeGrafter"/>
</dbReference>
<evidence type="ECO:0000313" key="2">
    <source>
        <dbReference type="EMBL" id="PVA07295.1"/>
    </source>
</evidence>
<evidence type="ECO:0000256" key="1">
    <source>
        <dbReference type="SAM" id="SignalP"/>
    </source>
</evidence>
<reference evidence="2 3" key="1">
    <citation type="submission" date="2018-04" db="EMBL/GenBank/DDBJ databases">
        <title>Pelagivirga bohaiensis gen. nov., sp. nov., a bacterium isolated from the Bohai Sea.</title>
        <authorList>
            <person name="Ji X."/>
        </authorList>
    </citation>
    <scope>NUCLEOTIDE SEQUENCE [LARGE SCALE GENOMIC DNA]</scope>
    <source>
        <strain evidence="2 3">BH-SD16</strain>
    </source>
</reference>
<evidence type="ECO:0008006" key="4">
    <source>
        <dbReference type="Google" id="ProtNLM"/>
    </source>
</evidence>
<name>A0A2T7FYR1_9RHOB</name>
<dbReference type="OrthoDB" id="122332at2"/>
<feature type="chain" id="PRO_5015420515" description="Lysozyme inhibitor LprI N-terminal domain-containing protein" evidence="1">
    <location>
        <begin position="19"/>
        <end position="182"/>
    </location>
</feature>
<dbReference type="Proteomes" id="UP000244817">
    <property type="component" value="Unassembled WGS sequence"/>
</dbReference>
<comment type="caution">
    <text evidence="2">The sequence shown here is derived from an EMBL/GenBank/DDBJ whole genome shotgun (WGS) entry which is preliminary data.</text>
</comment>
<feature type="signal peptide" evidence="1">
    <location>
        <begin position="1"/>
        <end position="18"/>
    </location>
</feature>
<protein>
    <recommendedName>
        <fullName evidence="4">Lysozyme inhibitor LprI N-terminal domain-containing protein</fullName>
    </recommendedName>
</protein>
<keyword evidence="3" id="KW-1185">Reference proteome</keyword>